<comment type="caution">
    <text evidence="2">The sequence shown here is derived from an EMBL/GenBank/DDBJ whole genome shotgun (WGS) entry which is preliminary data.</text>
</comment>
<sequence length="160" mass="18371">MTISSDRTSDFLLAEYQNARARINSDIDEINKSEVFYITSWGLLYFAIFQFKITDAGFLKGIILLPVVVSLYSLLRYHAHRITIKSYEAYIKTWIEPYFLTLGADPSGLSTFYDNYPGRILKPVRFIFHFALLAFSIAFALLAWRNPDYAAMIITNGASR</sequence>
<protein>
    <submittedName>
        <fullName evidence="2">Uncharacterized protein</fullName>
    </submittedName>
</protein>
<dbReference type="RefSeq" id="WP_142913636.1">
    <property type="nucleotide sequence ID" value="NZ_JAPZLP010000024.1"/>
</dbReference>
<evidence type="ECO:0000313" key="3">
    <source>
        <dbReference type="Proteomes" id="UP000319481"/>
    </source>
</evidence>
<keyword evidence="1" id="KW-0472">Membrane</keyword>
<dbReference type="Proteomes" id="UP000319481">
    <property type="component" value="Unassembled WGS sequence"/>
</dbReference>
<reference evidence="2 3" key="1">
    <citation type="journal article" date="2019" name="Appl. Microbiol. Biotechnol.">
        <title>Differential efficiency of wild type rhizogenic strains for rol gene transformation of plants.</title>
        <authorList>
            <person name="Desmet S."/>
            <person name="De Keyser E."/>
            <person name="Van Vaerenbergh J."/>
            <person name="Baeyen S."/>
            <person name="Van Huylenbroeck J."/>
            <person name="Geelen D."/>
            <person name="Dhooghe E."/>
        </authorList>
    </citation>
    <scope>NUCLEOTIDE SEQUENCE [LARGE SCALE GENOMIC DNA]</scope>
    <source>
        <strain evidence="2 3">GBBC3283</strain>
    </source>
</reference>
<dbReference type="EMBL" id="SGNZ01000010">
    <property type="protein sequence ID" value="TRA86998.1"/>
    <property type="molecule type" value="Genomic_DNA"/>
</dbReference>
<name>A0ABY3BLF7_9HYPH</name>
<proteinExistence type="predicted"/>
<keyword evidence="1" id="KW-0812">Transmembrane</keyword>
<evidence type="ECO:0000256" key="1">
    <source>
        <dbReference type="SAM" id="Phobius"/>
    </source>
</evidence>
<keyword evidence="1" id="KW-1133">Transmembrane helix</keyword>
<accession>A0ABY3BLF7</accession>
<feature type="transmembrane region" description="Helical" evidence="1">
    <location>
        <begin position="126"/>
        <end position="144"/>
    </location>
</feature>
<evidence type="ECO:0000313" key="2">
    <source>
        <dbReference type="EMBL" id="TRA86998.1"/>
    </source>
</evidence>
<feature type="transmembrane region" description="Helical" evidence="1">
    <location>
        <begin position="57"/>
        <end position="75"/>
    </location>
</feature>
<keyword evidence="3" id="KW-1185">Reference proteome</keyword>
<organism evidence="2 3">
    <name type="scientific">Agrobacterium salinitolerans</name>
    <dbReference type="NCBI Taxonomy" id="1183413"/>
    <lineage>
        <taxon>Bacteria</taxon>
        <taxon>Pseudomonadati</taxon>
        <taxon>Pseudomonadota</taxon>
        <taxon>Alphaproteobacteria</taxon>
        <taxon>Hyphomicrobiales</taxon>
        <taxon>Rhizobiaceae</taxon>
        <taxon>Rhizobium/Agrobacterium group</taxon>
        <taxon>Agrobacterium</taxon>
    </lineage>
</organism>
<gene>
    <name evidence="2" type="ORF">EXN23_18390</name>
</gene>